<dbReference type="FunFam" id="1.25.40.10:FF:000020">
    <property type="entry name" value="Stress-induced phosphoprotein 1"/>
    <property type="match status" value="1"/>
</dbReference>
<dbReference type="PANTHER" id="PTHR22904">
    <property type="entry name" value="TPR REPEAT CONTAINING PROTEIN"/>
    <property type="match status" value="1"/>
</dbReference>
<keyword evidence="2" id="KW-0963">Cytoplasm</keyword>
<evidence type="ECO:0000256" key="1">
    <source>
        <dbReference type="ARBA" id="ARBA00004496"/>
    </source>
</evidence>
<evidence type="ECO:0000256" key="4">
    <source>
        <dbReference type="ARBA" id="ARBA00022803"/>
    </source>
</evidence>
<sequence length="609" mass="68044">MATSTRPGVESSLTSLHFQGDAALVGEVLTSHSLLSTRELRSRPLYLRRATLTPDNASSSSALLLKPSPARFSSVLSGDCTRVMPSATELKDRGNTFLQQGKYDNAIDCYTSAIELDPKNHVLYSNRSAAYAKVGQYEDALKDAEECVKLNASWAKGYSRKGAALEFLKRFDEAEKAYMKAAKLDPSNVSILESLTSVRARVALKDLKSRVQAHPTLKDLLNDSVYVRNLELLEKNPEMLGLLMKDPKIMKTITTLFHVDEPMETDPSDSPSPSPPPPQKDPEPKPQLNEEESSALKEKELGNAAYKSRNFPSAIEHYEKAFQLNPKDITFLTNKSAVYFEMGDFAECIKTCEKAVDLGRDLHADYKLIAKALSRIGHCYEKQEDWANAKKYYDKALSEFRAPDIIKKSQALDKKLKEMEKQAYIDPDLAEHEKQLGNTAFSNGDFPAAMKHYCEAIKRNPNDPKLYSNRAACYSKLMEFSCALKDCETCITLDPKFIKGYLRKAACLMAMKDVTQARSAYRKALELDPNCEEARSGLLRCMSAEPDEESARQRAANDPEIQAILSDPAMRLILNQMSEDPSALREHLQNPEIAEKLAKLVDAGIIALR</sequence>
<feature type="repeat" description="TPR" evidence="6">
    <location>
        <begin position="295"/>
        <end position="328"/>
    </location>
</feature>
<dbReference type="AlphaFoldDB" id="W6UAD5"/>
<dbReference type="GO" id="GO:0005737">
    <property type="term" value="C:cytoplasm"/>
    <property type="evidence" value="ECO:0007669"/>
    <property type="project" value="UniProtKB-SubCell"/>
</dbReference>
<dbReference type="Pfam" id="PF00515">
    <property type="entry name" value="TPR_1"/>
    <property type="match status" value="2"/>
</dbReference>
<keyword evidence="3" id="KW-0677">Repeat</keyword>
<comment type="caution">
    <text evidence="9">The sequence shown here is derived from an EMBL/GenBank/DDBJ whole genome shotgun (WGS) entry which is preliminary data.</text>
</comment>
<evidence type="ECO:0000256" key="3">
    <source>
        <dbReference type="ARBA" id="ARBA00022737"/>
    </source>
</evidence>
<dbReference type="Pfam" id="PF13424">
    <property type="entry name" value="TPR_12"/>
    <property type="match status" value="1"/>
</dbReference>
<dbReference type="RefSeq" id="XP_024349226.1">
    <property type="nucleotide sequence ID" value="XM_024496385.1"/>
</dbReference>
<evidence type="ECO:0000313" key="10">
    <source>
        <dbReference type="Proteomes" id="UP000019149"/>
    </source>
</evidence>
<evidence type="ECO:0000256" key="7">
    <source>
        <dbReference type="SAM" id="MobiDB-lite"/>
    </source>
</evidence>
<dbReference type="SMART" id="SM00028">
    <property type="entry name" value="TPR"/>
    <property type="match status" value="9"/>
</dbReference>
<feature type="repeat" description="TPR" evidence="6">
    <location>
        <begin position="498"/>
        <end position="531"/>
    </location>
</feature>
<keyword evidence="4 6" id="KW-0802">TPR repeat</keyword>
<dbReference type="InterPro" id="IPR019734">
    <property type="entry name" value="TPR_rpt"/>
</dbReference>
<dbReference type="Gene3D" id="1.25.40.10">
    <property type="entry name" value="Tetratricopeptide repeat domain"/>
    <property type="match status" value="3"/>
</dbReference>
<dbReference type="CTD" id="36342851"/>
<feature type="domain" description="STI1" evidence="8">
    <location>
        <begin position="558"/>
        <end position="597"/>
    </location>
</feature>
<dbReference type="InterPro" id="IPR013105">
    <property type="entry name" value="TPR_2"/>
</dbReference>
<dbReference type="Proteomes" id="UP000019149">
    <property type="component" value="Unassembled WGS sequence"/>
</dbReference>
<protein>
    <recommendedName>
        <fullName evidence="5">Stress-induced-phosphoprotein 1</fullName>
    </recommendedName>
</protein>
<dbReference type="Gene3D" id="1.10.260.100">
    <property type="match status" value="2"/>
</dbReference>
<dbReference type="FunFam" id="1.25.40.10:FF:000010">
    <property type="entry name" value="Stress-induced phosphoprotein 1"/>
    <property type="match status" value="1"/>
</dbReference>
<reference evidence="9 10" key="1">
    <citation type="journal article" date="2013" name="Nat. Genet.">
        <title>The genome of the hydatid tapeworm Echinococcus granulosus.</title>
        <authorList>
            <person name="Zheng H."/>
            <person name="Zhang W."/>
            <person name="Zhang L."/>
            <person name="Zhang Z."/>
            <person name="Li J."/>
            <person name="Lu G."/>
            <person name="Zhu Y."/>
            <person name="Wang Y."/>
            <person name="Huang Y."/>
            <person name="Liu J."/>
            <person name="Kang H."/>
            <person name="Chen J."/>
            <person name="Wang L."/>
            <person name="Chen A."/>
            <person name="Yu S."/>
            <person name="Gao Z."/>
            <person name="Jin L."/>
            <person name="Gu W."/>
            <person name="Wang Z."/>
            <person name="Zhao L."/>
            <person name="Shi B."/>
            <person name="Wen H."/>
            <person name="Lin R."/>
            <person name="Jones M.K."/>
            <person name="Brejova B."/>
            <person name="Vinar T."/>
            <person name="Zhao G."/>
            <person name="McManus D.P."/>
            <person name="Chen Z."/>
            <person name="Zhou Y."/>
            <person name="Wang S."/>
        </authorList>
    </citation>
    <scope>NUCLEOTIDE SEQUENCE [LARGE SCALE GENOMIC DNA]</scope>
</reference>
<dbReference type="GO" id="GO:0051879">
    <property type="term" value="F:Hsp90 protein binding"/>
    <property type="evidence" value="ECO:0007669"/>
    <property type="project" value="TreeGrafter"/>
</dbReference>
<proteinExistence type="predicted"/>
<dbReference type="STRING" id="6210.W6UAD5"/>
<dbReference type="KEGG" id="egl:EGR_07136"/>
<dbReference type="InterPro" id="IPR011990">
    <property type="entry name" value="TPR-like_helical_dom_sf"/>
</dbReference>
<feature type="repeat" description="TPR" evidence="6">
    <location>
        <begin position="370"/>
        <end position="403"/>
    </location>
</feature>
<evidence type="ECO:0000259" key="8">
    <source>
        <dbReference type="SMART" id="SM00727"/>
    </source>
</evidence>
<dbReference type="OMA" id="MYSAREN"/>
<evidence type="ECO:0000256" key="5">
    <source>
        <dbReference type="ARBA" id="ARBA00026193"/>
    </source>
</evidence>
<feature type="repeat" description="TPR" evidence="6">
    <location>
        <begin position="430"/>
        <end position="463"/>
    </location>
</feature>
<dbReference type="InterPro" id="IPR041243">
    <property type="entry name" value="STI1/HOP_DP"/>
</dbReference>
<evidence type="ECO:0000256" key="6">
    <source>
        <dbReference type="PROSITE-ProRule" id="PRU00339"/>
    </source>
</evidence>
<comment type="subcellular location">
    <subcellularLocation>
        <location evidence="1">Cytoplasm</location>
    </subcellularLocation>
</comment>
<keyword evidence="10" id="KW-1185">Reference proteome</keyword>
<feature type="compositionally biased region" description="Pro residues" evidence="7">
    <location>
        <begin position="270"/>
        <end position="279"/>
    </location>
</feature>
<dbReference type="GeneID" id="36342851"/>
<feature type="repeat" description="TPR" evidence="6">
    <location>
        <begin position="155"/>
        <end position="188"/>
    </location>
</feature>
<dbReference type="SUPFAM" id="SSF48452">
    <property type="entry name" value="TPR-like"/>
    <property type="match status" value="3"/>
</dbReference>
<dbReference type="InterPro" id="IPR006636">
    <property type="entry name" value="STI1_HS-bd"/>
</dbReference>
<dbReference type="FunFam" id="1.10.260.100:FF:000002">
    <property type="entry name" value="Stress-induced-phosphoprotein 1 (Hsp70/Hsp90-organizing)"/>
    <property type="match status" value="1"/>
</dbReference>
<accession>W6UAD5</accession>
<dbReference type="Pfam" id="PF13414">
    <property type="entry name" value="TPR_11"/>
    <property type="match status" value="2"/>
</dbReference>
<dbReference type="PROSITE" id="PS50005">
    <property type="entry name" value="TPR"/>
    <property type="match status" value="6"/>
</dbReference>
<evidence type="ECO:0000256" key="2">
    <source>
        <dbReference type="ARBA" id="ARBA00022490"/>
    </source>
</evidence>
<feature type="repeat" description="TPR" evidence="6">
    <location>
        <begin position="87"/>
        <end position="120"/>
    </location>
</feature>
<name>W6UAD5_ECHGR</name>
<gene>
    <name evidence="9" type="ORF">EGR_07136</name>
</gene>
<dbReference type="Pfam" id="PF07719">
    <property type="entry name" value="TPR_2"/>
    <property type="match status" value="1"/>
</dbReference>
<dbReference type="PANTHER" id="PTHR22904:SF523">
    <property type="entry name" value="STRESS-INDUCED-PHOSPHOPROTEIN 1"/>
    <property type="match status" value="1"/>
</dbReference>
<dbReference type="PROSITE" id="PS50293">
    <property type="entry name" value="TPR_REGION"/>
    <property type="match status" value="1"/>
</dbReference>
<dbReference type="EMBL" id="APAU02000070">
    <property type="protein sequence ID" value="EUB58030.1"/>
    <property type="molecule type" value="Genomic_DNA"/>
</dbReference>
<dbReference type="FunFam" id="1.25.40.10:FF:000027">
    <property type="entry name" value="stress-induced-phosphoprotein 1 isoform X1"/>
    <property type="match status" value="1"/>
</dbReference>
<dbReference type="SMART" id="SM00727">
    <property type="entry name" value="STI1"/>
    <property type="match status" value="2"/>
</dbReference>
<evidence type="ECO:0000313" key="9">
    <source>
        <dbReference type="EMBL" id="EUB58030.1"/>
    </source>
</evidence>
<feature type="region of interest" description="Disordered" evidence="7">
    <location>
        <begin position="261"/>
        <end position="294"/>
    </location>
</feature>
<dbReference type="Pfam" id="PF17830">
    <property type="entry name" value="STI1-HOP_DP"/>
    <property type="match status" value="2"/>
</dbReference>
<feature type="domain" description="STI1" evidence="8">
    <location>
        <begin position="214"/>
        <end position="253"/>
    </location>
</feature>
<dbReference type="OrthoDB" id="2423701at2759"/>
<organism evidence="9 10">
    <name type="scientific">Echinococcus granulosus</name>
    <name type="common">Hydatid tapeworm</name>
    <dbReference type="NCBI Taxonomy" id="6210"/>
    <lineage>
        <taxon>Eukaryota</taxon>
        <taxon>Metazoa</taxon>
        <taxon>Spiralia</taxon>
        <taxon>Lophotrochozoa</taxon>
        <taxon>Platyhelminthes</taxon>
        <taxon>Cestoda</taxon>
        <taxon>Eucestoda</taxon>
        <taxon>Cyclophyllidea</taxon>
        <taxon>Taeniidae</taxon>
        <taxon>Echinococcus</taxon>
        <taxon>Echinococcus granulosus group</taxon>
    </lineage>
</organism>